<protein>
    <recommendedName>
        <fullName evidence="4">TonB-dependent receptor</fullName>
    </recommendedName>
</protein>
<evidence type="ECO:0008006" key="4">
    <source>
        <dbReference type="Google" id="ProtNLM"/>
    </source>
</evidence>
<name>A0ABY9XQ93_9FLAO</name>
<dbReference type="RefSeq" id="WP_415864845.1">
    <property type="nucleotide sequence ID" value="NZ_CP134537.1"/>
</dbReference>
<feature type="region of interest" description="Disordered" evidence="1">
    <location>
        <begin position="1"/>
        <end position="25"/>
    </location>
</feature>
<organism evidence="2 3">
    <name type="scientific">Thalassobellus suaedae</name>
    <dbReference type="NCBI Taxonomy" id="3074124"/>
    <lineage>
        <taxon>Bacteria</taxon>
        <taxon>Pseudomonadati</taxon>
        <taxon>Bacteroidota</taxon>
        <taxon>Flavobacteriia</taxon>
        <taxon>Flavobacteriales</taxon>
        <taxon>Flavobacteriaceae</taxon>
        <taxon>Thalassobellus</taxon>
    </lineage>
</organism>
<proteinExistence type="predicted"/>
<reference evidence="2 3" key="1">
    <citation type="submission" date="2023-09" db="EMBL/GenBank/DDBJ databases">
        <title>Thalassobella suaedae gen. nov., sp. nov., a marine bacterium of the family Flavobacteriaceae isolated from a halophyte Suaeda japonica.</title>
        <authorList>
            <person name="Lee S.Y."/>
            <person name="Hwang C.Y."/>
        </authorList>
    </citation>
    <scope>NUCLEOTIDE SEQUENCE [LARGE SCALE GENOMIC DNA]</scope>
    <source>
        <strain evidence="2 3">HL-DH14</strain>
    </source>
</reference>
<dbReference type="Proteomes" id="UP001302806">
    <property type="component" value="Chromosome"/>
</dbReference>
<sequence>MQVHGVPTAAVNDQGNEIRDPVSEGGGIRLDGVTGDVTFNTDGTYTVSNTATNDKYVSGQGWAARHYHGFGMPSAQSVFDADYVKLRELALGYDLDVSKLKNIKSVRFSVYGRNLWTFGLDYAGLDPEVTVNGSGNVQGIEGSFIPTTRTYGFKVEIGI</sequence>
<gene>
    <name evidence="2" type="ORF">RHP51_12985</name>
</gene>
<evidence type="ECO:0000313" key="3">
    <source>
        <dbReference type="Proteomes" id="UP001302806"/>
    </source>
</evidence>
<evidence type="ECO:0000313" key="2">
    <source>
        <dbReference type="EMBL" id="WNH08085.1"/>
    </source>
</evidence>
<accession>A0ABY9XQ93</accession>
<dbReference type="EMBL" id="CP134537">
    <property type="protein sequence ID" value="WNH08085.1"/>
    <property type="molecule type" value="Genomic_DNA"/>
</dbReference>
<evidence type="ECO:0000256" key="1">
    <source>
        <dbReference type="SAM" id="MobiDB-lite"/>
    </source>
</evidence>